<evidence type="ECO:0000256" key="5">
    <source>
        <dbReference type="ARBA" id="ARBA00022840"/>
    </source>
</evidence>
<dbReference type="PROSITE" id="PS51198">
    <property type="entry name" value="UVRD_HELICASE_ATP_BIND"/>
    <property type="match status" value="1"/>
</dbReference>
<dbReference type="InterPro" id="IPR013986">
    <property type="entry name" value="DExx_box_DNA_helicase_dom_sf"/>
</dbReference>
<dbReference type="Pfam" id="PF00580">
    <property type="entry name" value="UvrD-helicase"/>
    <property type="match status" value="1"/>
</dbReference>
<evidence type="ECO:0000256" key="3">
    <source>
        <dbReference type="ARBA" id="ARBA00022801"/>
    </source>
</evidence>
<organism evidence="14 15">
    <name type="scientific">Bacillus seohaeanensis</name>
    <dbReference type="NCBI Taxonomy" id="284580"/>
    <lineage>
        <taxon>Bacteria</taxon>
        <taxon>Bacillati</taxon>
        <taxon>Bacillota</taxon>
        <taxon>Bacilli</taxon>
        <taxon>Bacillales</taxon>
        <taxon>Bacillaceae</taxon>
        <taxon>Bacillus</taxon>
    </lineage>
</organism>
<evidence type="ECO:0000256" key="1">
    <source>
        <dbReference type="ARBA" id="ARBA00009922"/>
    </source>
</evidence>
<evidence type="ECO:0000256" key="10">
    <source>
        <dbReference type="ARBA" id="ARBA00048988"/>
    </source>
</evidence>
<dbReference type="Pfam" id="PF14169">
    <property type="entry name" value="YdjO"/>
    <property type="match status" value="1"/>
</dbReference>
<keyword evidence="6" id="KW-0238">DNA-binding</keyword>
<dbReference type="InterPro" id="IPR025916">
    <property type="entry name" value="YdjO"/>
</dbReference>
<dbReference type="InterPro" id="IPR000212">
    <property type="entry name" value="DNA_helicase_UvrD/REP"/>
</dbReference>
<evidence type="ECO:0000256" key="6">
    <source>
        <dbReference type="ARBA" id="ARBA00023125"/>
    </source>
</evidence>
<keyword evidence="4 11" id="KW-0347">Helicase</keyword>
<evidence type="ECO:0000256" key="2">
    <source>
        <dbReference type="ARBA" id="ARBA00022741"/>
    </source>
</evidence>
<feature type="domain" description="UvrD-like helicase C-terminal" evidence="13">
    <location>
        <begin position="327"/>
        <end position="599"/>
    </location>
</feature>
<dbReference type="EMBL" id="JBHUMF010000014">
    <property type="protein sequence ID" value="MFD2680260.1"/>
    <property type="molecule type" value="Genomic_DNA"/>
</dbReference>
<keyword evidence="7" id="KW-0413">Isomerase</keyword>
<keyword evidence="5 11" id="KW-0067">ATP-binding</keyword>
<dbReference type="InterPro" id="IPR014017">
    <property type="entry name" value="DNA_helicase_UvrD-like_C"/>
</dbReference>
<dbReference type="Proteomes" id="UP001597506">
    <property type="component" value="Unassembled WGS sequence"/>
</dbReference>
<evidence type="ECO:0000256" key="4">
    <source>
        <dbReference type="ARBA" id="ARBA00022806"/>
    </source>
</evidence>
<feature type="binding site" evidence="11">
    <location>
        <begin position="74"/>
        <end position="81"/>
    </location>
    <ligand>
        <name>ATP</name>
        <dbReference type="ChEBI" id="CHEBI:30616"/>
    </ligand>
</feature>
<evidence type="ECO:0000313" key="14">
    <source>
        <dbReference type="EMBL" id="MFD2680260.1"/>
    </source>
</evidence>
<evidence type="ECO:0000313" key="15">
    <source>
        <dbReference type="Proteomes" id="UP001597506"/>
    </source>
</evidence>
<dbReference type="InterPro" id="IPR027417">
    <property type="entry name" value="P-loop_NTPase"/>
</dbReference>
<dbReference type="Gene3D" id="1.10.10.160">
    <property type="match status" value="1"/>
</dbReference>
<keyword evidence="3 11" id="KW-0378">Hydrolase</keyword>
<evidence type="ECO:0000259" key="13">
    <source>
        <dbReference type="PROSITE" id="PS51217"/>
    </source>
</evidence>
<dbReference type="PROSITE" id="PS51217">
    <property type="entry name" value="UVRD_HELICASE_CTER"/>
    <property type="match status" value="1"/>
</dbReference>
<evidence type="ECO:0000256" key="11">
    <source>
        <dbReference type="PROSITE-ProRule" id="PRU00560"/>
    </source>
</evidence>
<evidence type="ECO:0000259" key="12">
    <source>
        <dbReference type="PROSITE" id="PS51198"/>
    </source>
</evidence>
<dbReference type="PANTHER" id="PTHR11070:SF2">
    <property type="entry name" value="ATP-DEPENDENT DNA HELICASE SRS2"/>
    <property type="match status" value="1"/>
</dbReference>
<comment type="caution">
    <text evidence="14">The sequence shown here is derived from an EMBL/GenBank/DDBJ whole genome shotgun (WGS) entry which is preliminary data.</text>
</comment>
<dbReference type="Gene3D" id="3.40.50.300">
    <property type="entry name" value="P-loop containing nucleotide triphosphate hydrolases"/>
    <property type="match status" value="2"/>
</dbReference>
<dbReference type="RefSeq" id="WP_377933555.1">
    <property type="nucleotide sequence ID" value="NZ_JBHUMF010000014.1"/>
</dbReference>
<feature type="domain" description="UvrD-like helicase ATP-binding" evidence="12">
    <location>
        <begin position="53"/>
        <end position="326"/>
    </location>
</feature>
<comment type="catalytic activity">
    <reaction evidence="10">
        <text>ATP + H2O = ADP + phosphate + H(+)</text>
        <dbReference type="Rhea" id="RHEA:13065"/>
        <dbReference type="ChEBI" id="CHEBI:15377"/>
        <dbReference type="ChEBI" id="CHEBI:15378"/>
        <dbReference type="ChEBI" id="CHEBI:30616"/>
        <dbReference type="ChEBI" id="CHEBI:43474"/>
        <dbReference type="ChEBI" id="CHEBI:456216"/>
        <dbReference type="EC" id="5.6.2.4"/>
    </reaction>
</comment>
<dbReference type="Pfam" id="PF13361">
    <property type="entry name" value="UvrD_C"/>
    <property type="match status" value="1"/>
</dbReference>
<name>A0ABW5RPQ7_9BACI</name>
<dbReference type="EC" id="5.6.2.4" evidence="9"/>
<dbReference type="PANTHER" id="PTHR11070">
    <property type="entry name" value="UVRD / RECB / PCRA DNA HELICASE FAMILY MEMBER"/>
    <property type="match status" value="1"/>
</dbReference>
<protein>
    <recommendedName>
        <fullName evidence="9">DNA 3'-5' helicase</fullName>
        <ecNumber evidence="9">5.6.2.4</ecNumber>
    </recommendedName>
</protein>
<keyword evidence="2 11" id="KW-0547">Nucleotide-binding</keyword>
<comment type="similarity">
    <text evidence="1">Belongs to the helicase family. UvrD subfamily.</text>
</comment>
<dbReference type="SUPFAM" id="SSF52540">
    <property type="entry name" value="P-loop containing nucleoside triphosphate hydrolases"/>
    <property type="match status" value="1"/>
</dbReference>
<keyword evidence="15" id="KW-1185">Reference proteome</keyword>
<gene>
    <name evidence="14" type="ORF">ACFSUL_05780</name>
</gene>
<evidence type="ECO:0000256" key="7">
    <source>
        <dbReference type="ARBA" id="ARBA00023235"/>
    </source>
</evidence>
<evidence type="ECO:0000256" key="9">
    <source>
        <dbReference type="ARBA" id="ARBA00034808"/>
    </source>
</evidence>
<dbReference type="CDD" id="cd17932">
    <property type="entry name" value="DEXQc_UvrD"/>
    <property type="match status" value="1"/>
</dbReference>
<dbReference type="CDD" id="cd18807">
    <property type="entry name" value="SF1_C_UvrD"/>
    <property type="match status" value="1"/>
</dbReference>
<sequence>MSNNSSNFSKLPFEAEWSTIPKATTVDGGTSIKLVNKDEEDAAFFRNIEKAGIYLNGPQIDAVRHVNGPCLTLAGAGTGKTTVLVCRTGYLMTVKNIQPNNILLVTFTRKAAEEMKERIAKLPTMNGSKAKAIQASTFHSLFLMLLRGQKYTQEIIGNERYKQIILKQIQRQMNINDPFDAETLLSTLSYYKLNKIELAVQPNDSRTEKQIKRILLQYEEWKRKNHKLDFDDILCEAYLLLKGNPSLLQSLQNRFSYVMVDEFQDTNFLQYELVKMIAGHKNLFVVGDDDQTIYSFNGARNEFILDFDTHYKDAKVITLVANYRSNPYIIGLGNEVISKNKSRRKKELSATYEGGFQPLYSRPATADEEADWIIKEIEQLHNDGYAYQDIAILHRTASSSRAIFEQLILKEMPFNPYNQKETLFYENWMIKPVVDYLRLVIVPRNFTAIESILPSMFINREKGMAHILNKEEEEGRKKYPLIHLTTIPSLKPFQVKSIKERLKFLKDLQKETPEVAIKKIRRFFYHKYMEAEESNLVTEQKEMINEMLNELEGSAKRFDSIASFINFIDEMKLKVQEVYQQSNQKKDAISLMTIHRSKGLEFKAVFVIGAIEGNLPHASALKADSLEDKVYAKADKNNKVTQAVEEERRLAYVAITRAKERLYISSPGFYQGDKRESSRFIANLFKKPAVRPDKNKEKKVLGQKVKAWICSSDNCIAWQRFESKEKGKEKQCPLCKEKMILGEKDL</sequence>
<accession>A0ABW5RPQ7</accession>
<comment type="catalytic activity">
    <reaction evidence="8">
        <text>Couples ATP hydrolysis with the unwinding of duplex DNA by translocating in the 3'-5' direction.</text>
        <dbReference type="EC" id="5.6.2.4"/>
    </reaction>
</comment>
<dbReference type="Gene3D" id="1.10.486.10">
    <property type="entry name" value="PCRA, domain 4"/>
    <property type="match status" value="1"/>
</dbReference>
<dbReference type="InterPro" id="IPR014016">
    <property type="entry name" value="UvrD-like_ATP-bd"/>
</dbReference>
<proteinExistence type="inferred from homology"/>
<reference evidence="15" key="1">
    <citation type="journal article" date="2019" name="Int. J. Syst. Evol. Microbiol.">
        <title>The Global Catalogue of Microorganisms (GCM) 10K type strain sequencing project: providing services to taxonomists for standard genome sequencing and annotation.</title>
        <authorList>
            <consortium name="The Broad Institute Genomics Platform"/>
            <consortium name="The Broad Institute Genome Sequencing Center for Infectious Disease"/>
            <person name="Wu L."/>
            <person name="Ma J."/>
        </authorList>
    </citation>
    <scope>NUCLEOTIDE SEQUENCE [LARGE SCALE GENOMIC DNA]</scope>
    <source>
        <strain evidence="15">KCTC 3913</strain>
    </source>
</reference>
<evidence type="ECO:0000256" key="8">
    <source>
        <dbReference type="ARBA" id="ARBA00034617"/>
    </source>
</evidence>